<comment type="caution">
    <text evidence="3">The sequence shown here is derived from an EMBL/GenBank/DDBJ whole genome shotgun (WGS) entry which is preliminary data.</text>
</comment>
<feature type="region of interest" description="Disordered" evidence="2">
    <location>
        <begin position="1183"/>
        <end position="1233"/>
    </location>
</feature>
<evidence type="ECO:0000313" key="4">
    <source>
        <dbReference type="Proteomes" id="UP000247233"/>
    </source>
</evidence>
<organism evidence="3 4">
    <name type="scientific">Aspergillus heteromorphus CBS 117.55</name>
    <dbReference type="NCBI Taxonomy" id="1448321"/>
    <lineage>
        <taxon>Eukaryota</taxon>
        <taxon>Fungi</taxon>
        <taxon>Dikarya</taxon>
        <taxon>Ascomycota</taxon>
        <taxon>Pezizomycotina</taxon>
        <taxon>Eurotiomycetes</taxon>
        <taxon>Eurotiomycetidae</taxon>
        <taxon>Eurotiales</taxon>
        <taxon>Aspergillaceae</taxon>
        <taxon>Aspergillus</taxon>
        <taxon>Aspergillus subgen. Circumdati</taxon>
    </lineage>
</organism>
<sequence>MSSSISEMAQEDPQWACIPELASQLACLASGGSDSEDTVPGPGPYYNCLSHNPRLYTFSSHLVEALLQNKPIDNAFNIHQILSMLTDNKRIVHVLENTSLRCLAYILLTSNVEDGPQNGLYLLLDEPQSIRDSGCMVHQATVPQAGEQSRLLLAKLIQSLYHIFATEEHVVRLRRLAGKILIDIISESELNGALLVEHQEVKLLPSILLNEADAILKVFATTILHTLHKSGVSIDLPWPPDSTEQRTTFFECLGVYGNSVLQLFHDFNNEVNPLSHTKEQSAEALGCHTNSRNCFLVQSVDIDAKAPLIDGTVLVIPTKDGLAFVRNQTETSRAQLEYTEVRLGNIYQHAQQLLDSSNKRRYRLTCTLSRSNPISLNDRRRSFSGHVLGIASNNDLSDLQKAIEIICQNPRGSPRPSTNIRRSSSLLVQLDTGEEISKKSSGLQTSPQGNTGPRKGKPEGTSDEPSENVSPDIQLNSKEDLHDDTLEYTQLQKGQRNLYEKCFLSSSPLQDQREGPACRLASPVLDTLVSRSLKDLQTGGRTLRHAAKVPRPNEPVILKPKYRPKDSAHDQPPKEAPTPLQKKPSRKTARATKTTTRRQTRMTSGKRRGKLSNTQESLIFSTRHPKQKVYSTNSKPVVDWYEDLRPSDEADRSKHQEAEVTSVSSPMPGDGCVFEKGQISLGKRRTAPAKSILSKKGGHPRTKRKGGKKNTKETMKPSTISRREGAENSNLETNEIDIKTKATAIDSNENDSSLVLACSEFPFIQDEKGSVEEQSIDESTAEIQENDYLCFVEKFHTDHRRFRGRGHAVGSKLLAAFKQDNLSSPDSKEDALEHTQRESTQEAPNEPVRSDGLLIRGPKSTHMHPSDRTLVEDLRSAEHVEEEYIMVDNQSMSGSSHEIVMHGFQDDFNTENLSVKLRKRARIWDLDDGEQATGLQTCSPIASRVGTQRPFGNGLFQSGNAGTRADRDIGILGSALKTNRSPLIMSEESSLPSSGHLQYNVNREYVESGRLLAREPSPHIYKEIGHPTKYTKLTPRSIIVDPNGSPRLLFGERKESVVREIMPVREHIQTSVEEGKSSVTEGDIIDKDRDTVAYLEQITNAESGHNLAASCRKGATLCSKDMSVSPSVPSNFKHSEDEACMSYISSKEPLSLKERLKVCTDVHGSGKTSQGPRNAVQLALNGRFAPGGESKSQNTHRPTAQASPFRKSPQGLSKSKPVTLSAGADGRPQQTSWQLSLQATSDHIIREIESERRMINDVLEIYRQDCNRVLDQLFEAQEERIRLCEQQLRSIQQHHTDVCQELVHRLERNEQQVQQRMHLGNAAPGEAKRGTF</sequence>
<feature type="compositionally biased region" description="Basic and acidic residues" evidence="2">
    <location>
        <begin position="826"/>
        <end position="840"/>
    </location>
</feature>
<protein>
    <submittedName>
        <fullName evidence="3">Uncharacterized protein</fullName>
    </submittedName>
</protein>
<reference evidence="3 4" key="1">
    <citation type="submission" date="2016-12" db="EMBL/GenBank/DDBJ databases">
        <title>The genomes of Aspergillus section Nigri reveals drivers in fungal speciation.</title>
        <authorList>
            <consortium name="DOE Joint Genome Institute"/>
            <person name="Vesth T.C."/>
            <person name="Nybo J."/>
            <person name="Theobald S."/>
            <person name="Brandl J."/>
            <person name="Frisvad J.C."/>
            <person name="Nielsen K.F."/>
            <person name="Lyhne E.K."/>
            <person name="Kogle M.E."/>
            <person name="Kuo A."/>
            <person name="Riley R."/>
            <person name="Clum A."/>
            <person name="Nolan M."/>
            <person name="Lipzen A."/>
            <person name="Salamov A."/>
            <person name="Henrissat B."/>
            <person name="Wiebenga A."/>
            <person name="De Vries R.P."/>
            <person name="Grigoriev I.V."/>
            <person name="Mortensen U.H."/>
            <person name="Andersen M.R."/>
            <person name="Baker S.E."/>
        </authorList>
    </citation>
    <scope>NUCLEOTIDE SEQUENCE [LARGE SCALE GENOMIC DNA]</scope>
    <source>
        <strain evidence="3 4">CBS 117.55</strain>
    </source>
</reference>
<accession>A0A317WNQ6</accession>
<feature type="compositionally biased region" description="Basic and acidic residues" evidence="2">
    <location>
        <begin position="710"/>
        <end position="726"/>
    </location>
</feature>
<evidence type="ECO:0000256" key="1">
    <source>
        <dbReference type="SAM" id="Coils"/>
    </source>
</evidence>
<feature type="compositionally biased region" description="Basic residues" evidence="2">
    <location>
        <begin position="583"/>
        <end position="610"/>
    </location>
</feature>
<name>A0A317WNQ6_9EURO</name>
<feature type="coiled-coil region" evidence="1">
    <location>
        <begin position="1259"/>
        <end position="1294"/>
    </location>
</feature>
<feature type="region of interest" description="Disordered" evidence="2">
    <location>
        <begin position="434"/>
        <end position="482"/>
    </location>
</feature>
<gene>
    <name evidence="3" type="ORF">BO70DRAFT_378534</name>
</gene>
<feature type="compositionally biased region" description="Polar residues" evidence="2">
    <location>
        <begin position="467"/>
        <end position="476"/>
    </location>
</feature>
<dbReference type="RefSeq" id="XP_025401144.1">
    <property type="nucleotide sequence ID" value="XM_025545268.1"/>
</dbReference>
<evidence type="ECO:0000313" key="3">
    <source>
        <dbReference type="EMBL" id="PWY86912.1"/>
    </source>
</evidence>
<dbReference type="EMBL" id="MSFL01000007">
    <property type="protein sequence ID" value="PWY86912.1"/>
    <property type="molecule type" value="Genomic_DNA"/>
</dbReference>
<keyword evidence="4" id="KW-1185">Reference proteome</keyword>
<feature type="compositionally biased region" description="Basic and acidic residues" evidence="2">
    <location>
        <begin position="563"/>
        <end position="573"/>
    </location>
</feature>
<dbReference type="OrthoDB" id="5374844at2759"/>
<dbReference type="VEuPathDB" id="FungiDB:BO70DRAFT_378534"/>
<feature type="region of interest" description="Disordered" evidence="2">
    <location>
        <begin position="539"/>
        <end position="631"/>
    </location>
</feature>
<feature type="compositionally biased region" description="Polar residues" evidence="2">
    <location>
        <begin position="1190"/>
        <end position="1202"/>
    </location>
</feature>
<keyword evidence="1" id="KW-0175">Coiled coil</keyword>
<feature type="compositionally biased region" description="Basic and acidic residues" evidence="2">
    <location>
        <begin position="648"/>
        <end position="658"/>
    </location>
</feature>
<feature type="region of interest" description="Disordered" evidence="2">
    <location>
        <begin position="820"/>
        <end position="866"/>
    </location>
</feature>
<feature type="compositionally biased region" description="Basic residues" evidence="2">
    <location>
        <begin position="696"/>
        <end position="709"/>
    </location>
</feature>
<proteinExistence type="predicted"/>
<feature type="region of interest" description="Disordered" evidence="2">
    <location>
        <begin position="648"/>
        <end position="727"/>
    </location>
</feature>
<feature type="compositionally biased region" description="Polar residues" evidence="2">
    <location>
        <begin position="439"/>
        <end position="451"/>
    </location>
</feature>
<evidence type="ECO:0000256" key="2">
    <source>
        <dbReference type="SAM" id="MobiDB-lite"/>
    </source>
</evidence>
<dbReference type="GeneID" id="37067505"/>
<feature type="compositionally biased region" description="Polar residues" evidence="2">
    <location>
        <begin position="611"/>
        <end position="620"/>
    </location>
</feature>
<dbReference type="Proteomes" id="UP000247233">
    <property type="component" value="Unassembled WGS sequence"/>
</dbReference>
<dbReference type="STRING" id="1448321.A0A317WNQ6"/>